<sequence length="184" mass="22069">MKQCKVCKEFKDDEQFALTGYFRKRTQEYARLTKCRECNKITTRKHKQKYYENNKELCKQRTKEHQANDPNLKEKRRIAHQAKREERNAKMKAYAQTEAGKAVRQRAQEKYRSRPDYNLKQNARKKVLRAVKSGKLVKPSCCEDCKQELFLEAHHIDYNKPLDVQWLCKTCHEKTHHLNEGHES</sequence>
<protein>
    <submittedName>
        <fullName evidence="1">Homing endonuclease</fullName>
    </submittedName>
</protein>
<keyword evidence="1" id="KW-0255">Endonuclease</keyword>
<dbReference type="GO" id="GO:0004519">
    <property type="term" value="F:endonuclease activity"/>
    <property type="evidence" value="ECO:0007669"/>
    <property type="project" value="UniProtKB-KW"/>
</dbReference>
<keyword evidence="1" id="KW-0540">Nuclease</keyword>
<dbReference type="GeneID" id="24608090"/>
<dbReference type="OrthoDB" id="18433at10239"/>
<accession>A0A0A0RV62</accession>
<dbReference type="EMBL" id="KM236246">
    <property type="protein sequence ID" value="AIW03513.1"/>
    <property type="molecule type" value="Genomic_DNA"/>
</dbReference>
<evidence type="ECO:0000313" key="2">
    <source>
        <dbReference type="Proteomes" id="UP000030207"/>
    </source>
</evidence>
<proteinExistence type="predicted"/>
<keyword evidence="1" id="KW-0378">Hydrolase</keyword>
<name>A0A0A0RV62_9CAUD</name>
<evidence type="ECO:0000313" key="1">
    <source>
        <dbReference type="EMBL" id="AIW03513.1"/>
    </source>
</evidence>
<gene>
    <name evidence="1" type="ORF">CPT_Moonbeam115</name>
</gene>
<dbReference type="KEGG" id="vg:24608090"/>
<organism evidence="1 2">
    <name type="scientific">Bacillus phage Moonbeam</name>
    <dbReference type="NCBI Taxonomy" id="1540091"/>
    <lineage>
        <taxon>Viruses</taxon>
        <taxon>Duplodnaviria</taxon>
        <taxon>Heunggongvirae</taxon>
        <taxon>Uroviricota</taxon>
        <taxon>Caudoviricetes</taxon>
        <taxon>Herelleviridae</taxon>
        <taxon>Bastillevirinae</taxon>
        <taxon>Moonbeamvirus</taxon>
        <taxon>Moonbeamvirus moonbeam</taxon>
    </lineage>
</organism>
<keyword evidence="2" id="KW-1185">Reference proteome</keyword>
<dbReference type="RefSeq" id="YP_009151678.1">
    <property type="nucleotide sequence ID" value="NC_027374.1"/>
</dbReference>
<dbReference type="Proteomes" id="UP000030207">
    <property type="component" value="Segment"/>
</dbReference>
<reference evidence="1 2" key="1">
    <citation type="submission" date="2014-07" db="EMBL/GenBank/DDBJ databases">
        <title>Complete Genome of Bacillus megaterium Myophage Moonbeam.</title>
        <authorList>
            <person name="Cadungog J.N."/>
            <person name="Khatemi B.E."/>
            <person name="Hernandez A.C."/>
            <person name="Everett G.F.K."/>
        </authorList>
    </citation>
    <scope>NUCLEOTIDE SEQUENCE [LARGE SCALE GENOMIC DNA]</scope>
</reference>